<feature type="compositionally biased region" description="Polar residues" evidence="1">
    <location>
        <begin position="99"/>
        <end position="118"/>
    </location>
</feature>
<dbReference type="AlphaFoldDB" id="A0A0N5C7Q3"/>
<feature type="region of interest" description="Disordered" evidence="1">
    <location>
        <begin position="1"/>
        <end position="42"/>
    </location>
</feature>
<reference evidence="3" key="1">
    <citation type="submission" date="2017-02" db="UniProtKB">
        <authorList>
            <consortium name="WormBaseParasite"/>
        </authorList>
    </citation>
    <scope>IDENTIFICATION</scope>
</reference>
<name>A0A0N5C7Q3_STREA</name>
<feature type="compositionally biased region" description="Polar residues" evidence="1">
    <location>
        <begin position="126"/>
        <end position="147"/>
    </location>
</feature>
<proteinExistence type="predicted"/>
<accession>A0A0N5C7Q3</accession>
<protein>
    <submittedName>
        <fullName evidence="3">GATA zinc finger domain-containing protein 14-like</fullName>
    </submittedName>
</protein>
<dbReference type="Proteomes" id="UP000046392">
    <property type="component" value="Unplaced"/>
</dbReference>
<feature type="compositionally biased region" description="Basic and acidic residues" evidence="1">
    <location>
        <begin position="1"/>
        <end position="40"/>
    </location>
</feature>
<evidence type="ECO:0000313" key="3">
    <source>
        <dbReference type="WBParaSite" id="SPAL_0001396400.1"/>
    </source>
</evidence>
<dbReference type="WBParaSite" id="SPAL_0001396400.1">
    <property type="protein sequence ID" value="SPAL_0001396400.1"/>
    <property type="gene ID" value="SPAL_0001396400"/>
</dbReference>
<organism evidence="2 3">
    <name type="scientific">Strongyloides papillosus</name>
    <name type="common">Intestinal threadworm</name>
    <dbReference type="NCBI Taxonomy" id="174720"/>
    <lineage>
        <taxon>Eukaryota</taxon>
        <taxon>Metazoa</taxon>
        <taxon>Ecdysozoa</taxon>
        <taxon>Nematoda</taxon>
        <taxon>Chromadorea</taxon>
        <taxon>Rhabditida</taxon>
        <taxon>Tylenchina</taxon>
        <taxon>Panagrolaimomorpha</taxon>
        <taxon>Strongyloidoidea</taxon>
        <taxon>Strongyloididae</taxon>
        <taxon>Strongyloides</taxon>
    </lineage>
</organism>
<evidence type="ECO:0000256" key="1">
    <source>
        <dbReference type="SAM" id="MobiDB-lite"/>
    </source>
</evidence>
<evidence type="ECO:0000313" key="2">
    <source>
        <dbReference type="Proteomes" id="UP000046392"/>
    </source>
</evidence>
<feature type="region of interest" description="Disordered" evidence="1">
    <location>
        <begin position="68"/>
        <end position="147"/>
    </location>
</feature>
<keyword evidence="2" id="KW-1185">Reference proteome</keyword>
<sequence length="230" mass="26799">MEDNLKHRTLDDTNSKDRQPNVVIERKDSQTGMKKNDYGNRRYTKNLNGIYYNTGNTRYYKNRFSYKGNHKQANGQMGRYNNYHGDFSSGQFNHRHSFNGYNNRNSHSLRNPSQSHDLYTNERNPRSRMNSENSQSSRDFTPSLQPNNIQFTNLPNQVQSYNKNEKNESVQSLSNLNNINPSPIMRSNTNYVMPETNKMCVCCSLNAKRKIVGDRNSCICRDNLGQDVKM</sequence>